<organism evidence="1 2">
    <name type="scientific">Candidatus Xenohaliotis californiensis</name>
    <dbReference type="NCBI Taxonomy" id="84677"/>
    <lineage>
        <taxon>Bacteria</taxon>
        <taxon>Pseudomonadati</taxon>
        <taxon>Pseudomonadota</taxon>
        <taxon>Alphaproteobacteria</taxon>
        <taxon>Rickettsiales</taxon>
        <taxon>Anaplasmataceae</taxon>
        <taxon>Candidatus Xenohaliotis</taxon>
    </lineage>
</organism>
<accession>A0ABM9N7K6</accession>
<evidence type="ECO:0000313" key="1">
    <source>
        <dbReference type="EMBL" id="CAK8162571.1"/>
    </source>
</evidence>
<gene>
    <name evidence="1" type="ORF">CAXC1_190011</name>
</gene>
<dbReference type="Proteomes" id="UP001314181">
    <property type="component" value="Unassembled WGS sequence"/>
</dbReference>
<comment type="caution">
    <text evidence="1">The sequence shown here is derived from an EMBL/GenBank/DDBJ whole genome shotgun (WGS) entry which is preliminary data.</text>
</comment>
<dbReference type="EMBL" id="CAWVOK010000010">
    <property type="protein sequence ID" value="CAK8162571.1"/>
    <property type="molecule type" value="Genomic_DNA"/>
</dbReference>
<reference evidence="1 2" key="1">
    <citation type="submission" date="2024-01" db="EMBL/GenBank/DDBJ databases">
        <authorList>
            <person name="Kunselman E."/>
        </authorList>
    </citation>
    <scope>NUCLEOTIDE SEQUENCE [LARGE SCALE GENOMIC DNA]</scope>
    <source>
        <strain evidence="1">2 abalone samples</strain>
    </source>
</reference>
<name>A0ABM9N7K6_9RICK</name>
<keyword evidence="2" id="KW-1185">Reference proteome</keyword>
<evidence type="ECO:0000313" key="2">
    <source>
        <dbReference type="Proteomes" id="UP001314181"/>
    </source>
</evidence>
<proteinExistence type="predicted"/>
<sequence>MQTPTLICTALGSPGDAENQCTPDSKFTNISYSNKEPGHLIYQPKWLHDLTEN</sequence>
<protein>
    <submittedName>
        <fullName evidence="1">Uncharacterized protein</fullName>
    </submittedName>
</protein>